<feature type="domain" description="2EXR" evidence="2">
    <location>
        <begin position="28"/>
        <end position="126"/>
    </location>
</feature>
<name>A0A9X0AKJ5_9HELO</name>
<dbReference type="InterPro" id="IPR045518">
    <property type="entry name" value="2EXR"/>
</dbReference>
<comment type="caution">
    <text evidence="3">The sequence shown here is derived from an EMBL/GenBank/DDBJ whole genome shotgun (WGS) entry which is preliminary data.</text>
</comment>
<dbReference type="PANTHER" id="PTHR35910:SF1">
    <property type="entry name" value="2EXR DOMAIN-CONTAINING PROTEIN"/>
    <property type="match status" value="1"/>
</dbReference>
<proteinExistence type="predicted"/>
<evidence type="ECO:0000256" key="1">
    <source>
        <dbReference type="SAM" id="MobiDB-lite"/>
    </source>
</evidence>
<organism evidence="3 4">
    <name type="scientific">Sclerotinia nivalis</name>
    <dbReference type="NCBI Taxonomy" id="352851"/>
    <lineage>
        <taxon>Eukaryota</taxon>
        <taxon>Fungi</taxon>
        <taxon>Dikarya</taxon>
        <taxon>Ascomycota</taxon>
        <taxon>Pezizomycotina</taxon>
        <taxon>Leotiomycetes</taxon>
        <taxon>Helotiales</taxon>
        <taxon>Sclerotiniaceae</taxon>
        <taxon>Sclerotinia</taxon>
    </lineage>
</organism>
<keyword evidence="4" id="KW-1185">Reference proteome</keyword>
<gene>
    <name evidence="3" type="ORF">OCU04_007857</name>
</gene>
<feature type="compositionally biased region" description="Low complexity" evidence="1">
    <location>
        <begin position="1"/>
        <end position="25"/>
    </location>
</feature>
<dbReference type="Pfam" id="PF20150">
    <property type="entry name" value="2EXR"/>
    <property type="match status" value="1"/>
</dbReference>
<evidence type="ECO:0000313" key="3">
    <source>
        <dbReference type="EMBL" id="KAJ8064014.1"/>
    </source>
</evidence>
<dbReference type="OrthoDB" id="3506358at2759"/>
<dbReference type="EMBL" id="JAPEIS010000008">
    <property type="protein sequence ID" value="KAJ8064014.1"/>
    <property type="molecule type" value="Genomic_DNA"/>
</dbReference>
<dbReference type="PANTHER" id="PTHR35910">
    <property type="entry name" value="2EXR DOMAIN-CONTAINING PROTEIN"/>
    <property type="match status" value="1"/>
</dbReference>
<dbReference type="AlphaFoldDB" id="A0A9X0AKJ5"/>
<evidence type="ECO:0000313" key="4">
    <source>
        <dbReference type="Proteomes" id="UP001152300"/>
    </source>
</evidence>
<dbReference type="Proteomes" id="UP001152300">
    <property type="component" value="Unassembled WGS sequence"/>
</dbReference>
<evidence type="ECO:0000259" key="2">
    <source>
        <dbReference type="Pfam" id="PF20150"/>
    </source>
</evidence>
<protein>
    <recommendedName>
        <fullName evidence="2">2EXR domain-containing protein</fullName>
    </recommendedName>
</protein>
<sequence length="230" mass="26309">MSCQPSESSTMESLSQSSDPSSEQLTTFSQFPALPTELRLKIWHLSIPPWRKLEVKLKIKSTFTRYPIVLGWFIARAKIGSTEVNPIPAILHVNREAREVGLTSYELASGSRDRVGPAYIDFERDLVKLTTGSPESLPMILAGFQGAGEEKIRNLEFSVFDLNAFEWGYISFFSGLRALRLNIWEKHIDLDELSSMRDKVRASARRYPEWKVPEIWVSFRSTKSSHRLEL</sequence>
<reference evidence="3" key="1">
    <citation type="submission" date="2022-11" db="EMBL/GenBank/DDBJ databases">
        <title>Genome Resource of Sclerotinia nivalis Strain SnTB1, a Plant Pathogen Isolated from American Ginseng.</title>
        <authorList>
            <person name="Fan S."/>
        </authorList>
    </citation>
    <scope>NUCLEOTIDE SEQUENCE</scope>
    <source>
        <strain evidence="3">SnTB1</strain>
    </source>
</reference>
<accession>A0A9X0AKJ5</accession>
<feature type="region of interest" description="Disordered" evidence="1">
    <location>
        <begin position="1"/>
        <end position="26"/>
    </location>
</feature>